<protein>
    <recommendedName>
        <fullName evidence="3">Fibronectin type-III domain-containing protein</fullName>
    </recommendedName>
</protein>
<dbReference type="SUPFAM" id="SSF49265">
    <property type="entry name" value="Fibronectin type III"/>
    <property type="match status" value="1"/>
</dbReference>
<organism evidence="1 2">
    <name type="scientific">Cohnella rhizosphaerae</name>
    <dbReference type="NCBI Taxonomy" id="1457232"/>
    <lineage>
        <taxon>Bacteria</taxon>
        <taxon>Bacillati</taxon>
        <taxon>Bacillota</taxon>
        <taxon>Bacilli</taxon>
        <taxon>Bacillales</taxon>
        <taxon>Paenibacillaceae</taxon>
        <taxon>Cohnella</taxon>
    </lineage>
</organism>
<dbReference type="RefSeq" id="WP_277539648.1">
    <property type="nucleotide sequence ID" value="NZ_JAPDIA010000009.1"/>
</dbReference>
<evidence type="ECO:0000313" key="2">
    <source>
        <dbReference type="Proteomes" id="UP001153404"/>
    </source>
</evidence>
<evidence type="ECO:0008006" key="3">
    <source>
        <dbReference type="Google" id="ProtNLM"/>
    </source>
</evidence>
<dbReference type="InterPro" id="IPR013783">
    <property type="entry name" value="Ig-like_fold"/>
</dbReference>
<name>A0A9X4L167_9BACL</name>
<dbReference type="AlphaFoldDB" id="A0A9X4L167"/>
<keyword evidence="2" id="KW-1185">Reference proteome</keyword>
<reference evidence="1" key="1">
    <citation type="submission" date="2022-10" db="EMBL/GenBank/DDBJ databases">
        <title>Comparative genomic analysis of Cohnella hashimotonis sp. nov., isolated from the International Space Station.</title>
        <authorList>
            <person name="Simpson A."/>
            <person name="Venkateswaran K."/>
        </authorList>
    </citation>
    <scope>NUCLEOTIDE SEQUENCE</scope>
    <source>
        <strain evidence="1">DSM 28161</strain>
    </source>
</reference>
<proteinExistence type="predicted"/>
<comment type="caution">
    <text evidence="1">The sequence shown here is derived from an EMBL/GenBank/DDBJ whole genome shotgun (WGS) entry which is preliminary data.</text>
</comment>
<dbReference type="Pfam" id="PF25788">
    <property type="entry name" value="Ig_Rha78A_N"/>
    <property type="match status" value="1"/>
</dbReference>
<dbReference type="Gene3D" id="2.60.40.10">
    <property type="entry name" value="Immunoglobulins"/>
    <property type="match status" value="2"/>
</dbReference>
<dbReference type="InterPro" id="IPR035986">
    <property type="entry name" value="PKD_dom_sf"/>
</dbReference>
<dbReference type="Proteomes" id="UP001153404">
    <property type="component" value="Unassembled WGS sequence"/>
</dbReference>
<accession>A0A9X4L167</accession>
<sequence length="731" mass="80092">MNGNASVVWSKSYPMVANQVYDVKFVPGVNSFDVYVNRLYQATINESTWTDGKFGIINRAQQDVSFLGASTEAAPAGYGKIEGIALVGQQVNYTMSYSDEESDPKLTAGDSWVYSHNPNALLQPQGTAAFSGQTLTSPVLAFPFSGDYTFTYKTKDDPHPSHRYPDVAFNAYRQESNIVTGKIRVHRRPIADFTATWNSNGTISYADASYDPDRYNPANGSYATENTGINYQATRGVLEYRYRYRAAGSSRYIDLKPTKLFGGTYIIELSVRDEYNAWSEWATQTIVAGGSAPLPPNPGFTIAPSTQYRFTNVTINSTASDPQDGARDNVEHAYYIKNLTTGGPETLQSDVRTSWTKDFSSLGVFQVRQVVINSYGLYAEISHNVSIVNRKPVAGITEPASASAAAPTMYDTQRPTMKWTYSDGDGDRQTQYQLHFYKADGTFYRDSVAIGGSDLAWTPASDFADNTTYYVYVRVMDGTDWSDWSAPHCFRIVTNKPPTADLSWMPQPVWEGDTVKLLPTMADPDGDRLNAVYEIESPTGAKRTVNEQRTPPYGGAGPTFVAGTPGDWTVRLTVSDGKAPAVTVVKTIAVAPLGVTGRVLHTAAWEDNRLRFNAAHPGKERPAHWFWAGELFVLEAATTDTGASDTKAATVSAEAGPKLKAALQAVQPNRPTAWKGELGSEQYGAPLKELPEGDYTFVFTATYTNGVVKKSTAVVRVVDTVDGFTNVHRVQ</sequence>
<evidence type="ECO:0000313" key="1">
    <source>
        <dbReference type="EMBL" id="MDG0814682.1"/>
    </source>
</evidence>
<gene>
    <name evidence="1" type="ORF">OMP40_39395</name>
</gene>
<dbReference type="SUPFAM" id="SSF49299">
    <property type="entry name" value="PKD domain"/>
    <property type="match status" value="1"/>
</dbReference>
<dbReference type="EMBL" id="JAPDIA010000009">
    <property type="protein sequence ID" value="MDG0814682.1"/>
    <property type="molecule type" value="Genomic_DNA"/>
</dbReference>
<dbReference type="InterPro" id="IPR036116">
    <property type="entry name" value="FN3_sf"/>
</dbReference>